<evidence type="ECO:0000256" key="3">
    <source>
        <dbReference type="ARBA" id="ARBA00023295"/>
    </source>
</evidence>
<dbReference type="RefSeq" id="WP_051724958.1">
    <property type="nucleotide sequence ID" value="NZ_JBHEZZ010000001.1"/>
</dbReference>
<feature type="chain" id="PRO_5046909420" evidence="5">
    <location>
        <begin position="34"/>
        <end position="488"/>
    </location>
</feature>
<gene>
    <name evidence="6" type="ORF">ACEZDJ_02160</name>
</gene>
<dbReference type="SUPFAM" id="SSF51126">
    <property type="entry name" value="Pectin lyase-like"/>
    <property type="match status" value="1"/>
</dbReference>
<dbReference type="InterPro" id="IPR011050">
    <property type="entry name" value="Pectin_lyase_fold/virulence"/>
</dbReference>
<accession>A0ABV6UF60</accession>
<comment type="caution">
    <text evidence="6">The sequence shown here is derived from an EMBL/GenBank/DDBJ whole genome shotgun (WGS) entry which is preliminary data.</text>
</comment>
<dbReference type="Gene3D" id="2.160.20.10">
    <property type="entry name" value="Single-stranded right-handed beta-helix, Pectin lyase-like"/>
    <property type="match status" value="1"/>
</dbReference>
<feature type="signal peptide" evidence="5">
    <location>
        <begin position="1"/>
        <end position="33"/>
    </location>
</feature>
<reference evidence="6 7" key="1">
    <citation type="submission" date="2024-09" db="EMBL/GenBank/DDBJ databases">
        <authorList>
            <person name="Lee S.D."/>
        </authorList>
    </citation>
    <scope>NUCLEOTIDE SEQUENCE [LARGE SCALE GENOMIC DNA]</scope>
    <source>
        <strain evidence="6 7">N1-5</strain>
    </source>
</reference>
<dbReference type="GO" id="GO:0016798">
    <property type="term" value="F:hydrolase activity, acting on glycosyl bonds"/>
    <property type="evidence" value="ECO:0007669"/>
    <property type="project" value="UniProtKB-KW"/>
</dbReference>
<organism evidence="6 7">
    <name type="scientific">Streptacidiphilus cavernicola</name>
    <dbReference type="NCBI Taxonomy" id="3342716"/>
    <lineage>
        <taxon>Bacteria</taxon>
        <taxon>Bacillati</taxon>
        <taxon>Actinomycetota</taxon>
        <taxon>Actinomycetes</taxon>
        <taxon>Kitasatosporales</taxon>
        <taxon>Streptomycetaceae</taxon>
        <taxon>Streptacidiphilus</taxon>
    </lineage>
</organism>
<keyword evidence="7" id="KW-1185">Reference proteome</keyword>
<evidence type="ECO:0000313" key="6">
    <source>
        <dbReference type="EMBL" id="MFC1400088.1"/>
    </source>
</evidence>
<dbReference type="EMBL" id="JBHEZZ010000001">
    <property type="protein sequence ID" value="MFC1400088.1"/>
    <property type="molecule type" value="Genomic_DNA"/>
</dbReference>
<keyword evidence="3 4" id="KW-0326">Glycosidase</keyword>
<dbReference type="InterPro" id="IPR006626">
    <property type="entry name" value="PbH1"/>
</dbReference>
<evidence type="ECO:0000256" key="2">
    <source>
        <dbReference type="ARBA" id="ARBA00022801"/>
    </source>
</evidence>
<comment type="similarity">
    <text evidence="1 4">Belongs to the glycosyl hydrolase 28 family.</text>
</comment>
<keyword evidence="5" id="KW-0732">Signal</keyword>
<evidence type="ECO:0000256" key="5">
    <source>
        <dbReference type="SAM" id="SignalP"/>
    </source>
</evidence>
<dbReference type="PANTHER" id="PTHR31339:SF9">
    <property type="entry name" value="PLASMIN AND FIBRONECTIN-BINDING PROTEIN A"/>
    <property type="match status" value="1"/>
</dbReference>
<dbReference type="Pfam" id="PF00295">
    <property type="entry name" value="Glyco_hydro_28"/>
    <property type="match status" value="1"/>
</dbReference>
<name>A0ABV6UF60_9ACTN</name>
<dbReference type="InterPro" id="IPR000743">
    <property type="entry name" value="Glyco_hydro_28"/>
</dbReference>
<protein>
    <submittedName>
        <fullName evidence="6">Glycoside hydrolase family 28 protein</fullName>
        <ecNumber evidence="6">3.2.1.-</ecNumber>
    </submittedName>
</protein>
<proteinExistence type="inferred from homology"/>
<dbReference type="Proteomes" id="UP001592528">
    <property type="component" value="Unassembled WGS sequence"/>
</dbReference>
<keyword evidence="2 4" id="KW-0378">Hydrolase</keyword>
<dbReference type="EC" id="3.2.1.-" evidence="6"/>
<dbReference type="PANTHER" id="PTHR31339">
    <property type="entry name" value="PECTIN LYASE-RELATED"/>
    <property type="match status" value="1"/>
</dbReference>
<dbReference type="SMART" id="SM00710">
    <property type="entry name" value="PbH1"/>
    <property type="match status" value="4"/>
</dbReference>
<sequence>MHRKSKHTKARIAVATGVVALVGGGLVVANAGAATTAVPAVATGDTRTVTQPVLPSGTCQTLRSGLTMANGFSSTANETTPPDTARIQAALDACKGTGKKVVLAATDSTHKAFLSGPVTVHAGEVLVINATVTLYGSLNAANYQVSGKPTCGTLSSSEGGCSPLITVSGDDAGIEGVQNSSGQQGRIDGRGEDDILGTSTTWWGLATAAQAAGSNQNNPRLVQINSSDNFTLYDIDLLNAANFHVVFNGGDGFTAWGVRIKTPATARNTDGIDPAGATNVTIADSYIQDGDDGIAIKGGSKASSNITVKGNHFYGTHGISIGSETYSGVSNVLVSGNTVTGTDSAGNVSFSSTGLRIKSSAASGGTVSKVTYTSNCLTAVKAPLVFDTHYSSGTGSYTPYFTDIVVNGLKSTSSVSGAKSTLVGLNASHPLGLTLENVSLDTTAATASYAAVGLYNSNLSPTGTGVSTSTVAGSGSVPSCTFPSYPTL</sequence>
<evidence type="ECO:0000256" key="4">
    <source>
        <dbReference type="RuleBase" id="RU361169"/>
    </source>
</evidence>
<evidence type="ECO:0000256" key="1">
    <source>
        <dbReference type="ARBA" id="ARBA00008834"/>
    </source>
</evidence>
<dbReference type="InterPro" id="IPR012334">
    <property type="entry name" value="Pectin_lyas_fold"/>
</dbReference>
<dbReference type="InterPro" id="IPR051801">
    <property type="entry name" value="GH28_Enzymes"/>
</dbReference>
<evidence type="ECO:0000313" key="7">
    <source>
        <dbReference type="Proteomes" id="UP001592528"/>
    </source>
</evidence>